<dbReference type="Gene3D" id="1.10.287.470">
    <property type="entry name" value="Helix hairpin bin"/>
    <property type="match status" value="1"/>
</dbReference>
<dbReference type="EMBL" id="JAMXIB010000003">
    <property type="protein sequence ID" value="MCO5724384.1"/>
    <property type="molecule type" value="Genomic_DNA"/>
</dbReference>
<evidence type="ECO:0000259" key="4">
    <source>
        <dbReference type="Pfam" id="PF25893"/>
    </source>
</evidence>
<dbReference type="PANTHER" id="PTHR30469">
    <property type="entry name" value="MULTIDRUG RESISTANCE PROTEIN MDTA"/>
    <property type="match status" value="1"/>
</dbReference>
<feature type="domain" description="CzcB-like alpha-helical hairpin" evidence="4">
    <location>
        <begin position="136"/>
        <end position="193"/>
    </location>
</feature>
<dbReference type="Gene3D" id="2.40.50.100">
    <property type="match status" value="1"/>
</dbReference>
<feature type="domain" description="CzcB-like barrel-sandwich hybrid" evidence="7">
    <location>
        <begin position="103"/>
        <end position="217"/>
    </location>
</feature>
<dbReference type="InterPro" id="IPR058647">
    <property type="entry name" value="BSH_CzcB-like"/>
</dbReference>
<dbReference type="NCBIfam" id="TIGR01730">
    <property type="entry name" value="RND_mfp"/>
    <property type="match status" value="1"/>
</dbReference>
<evidence type="ECO:0000313" key="8">
    <source>
        <dbReference type="EMBL" id="MCO5724384.1"/>
    </source>
</evidence>
<feature type="chain" id="PRO_5047371463" evidence="3">
    <location>
        <begin position="20"/>
        <end position="392"/>
    </location>
</feature>
<name>A0ABT1AWF0_9FLAO</name>
<dbReference type="InterPro" id="IPR058792">
    <property type="entry name" value="Beta-barrel_RND_2"/>
</dbReference>
<evidence type="ECO:0000256" key="1">
    <source>
        <dbReference type="ARBA" id="ARBA00009477"/>
    </source>
</evidence>
<dbReference type="SUPFAM" id="SSF111369">
    <property type="entry name" value="HlyD-like secretion proteins"/>
    <property type="match status" value="1"/>
</dbReference>
<dbReference type="Pfam" id="PF25967">
    <property type="entry name" value="RND-MFP_C"/>
    <property type="match status" value="1"/>
</dbReference>
<proteinExistence type="inferred from homology"/>
<feature type="coiled-coil region" evidence="2">
    <location>
        <begin position="171"/>
        <end position="198"/>
    </location>
</feature>
<dbReference type="Proteomes" id="UP001206312">
    <property type="component" value="Unassembled WGS sequence"/>
</dbReference>
<dbReference type="PANTHER" id="PTHR30469:SF38">
    <property type="entry name" value="HLYD FAMILY SECRETION PROTEIN"/>
    <property type="match status" value="1"/>
</dbReference>
<organism evidence="8 9">
    <name type="scientific">Robiginitalea marina</name>
    <dbReference type="NCBI Taxonomy" id="2954105"/>
    <lineage>
        <taxon>Bacteria</taxon>
        <taxon>Pseudomonadati</taxon>
        <taxon>Bacteroidota</taxon>
        <taxon>Flavobacteriia</taxon>
        <taxon>Flavobacteriales</taxon>
        <taxon>Flavobacteriaceae</taxon>
        <taxon>Robiginitalea</taxon>
    </lineage>
</organism>
<sequence length="392" mass="42743">MKNALIRIPLLLLLLTACGGNGNTSLEELLASGSLEQIKEKKKALAEEQRALATSLRRVDSAIQSRELKKNVPLVSTLELSPRPFVHYLELQGDVQTRQNVLLYPEMAGTLVRVLVKDGDAVAKGQVLARIDDGGMASALEQLRTQAALSETTFERQKRLWEQNIGSEIQYLQAKASYEAAVNQVKQAESQLAKSIIRAPFSGIVDEVMQEEGSTVNPGAGMPVFRLINLAEMYVQVDVPESHLDGVTAGKQVQIFIPVLGDSITTEVRQTGNYINPANRTFRVEIPVPNKGGDIKPNLTARVRINDYTNPEALLIPPGAISENSQGEQFVYVAEGVGDDQVGKAVRRVVRTGLAQGDVIEILSGVSEGEYIIIEGARRVREGQAIEIINRA</sequence>
<dbReference type="Gene3D" id="2.40.30.170">
    <property type="match status" value="1"/>
</dbReference>
<protein>
    <submittedName>
        <fullName evidence="8">Efflux RND transporter periplasmic adaptor subunit</fullName>
    </submittedName>
</protein>
<gene>
    <name evidence="8" type="ORF">NG653_05925</name>
</gene>
<dbReference type="PROSITE" id="PS51257">
    <property type="entry name" value="PROKAR_LIPOPROTEIN"/>
    <property type="match status" value="1"/>
</dbReference>
<evidence type="ECO:0000259" key="6">
    <source>
        <dbReference type="Pfam" id="PF25967"/>
    </source>
</evidence>
<feature type="domain" description="CusB-like beta-barrel" evidence="5">
    <location>
        <begin position="235"/>
        <end position="307"/>
    </location>
</feature>
<keyword evidence="3" id="KW-0732">Signal</keyword>
<evidence type="ECO:0000256" key="2">
    <source>
        <dbReference type="SAM" id="Coils"/>
    </source>
</evidence>
<reference evidence="8 9" key="1">
    <citation type="submission" date="2022-06" db="EMBL/GenBank/DDBJ databases">
        <authorList>
            <person name="Xuan X."/>
        </authorList>
    </citation>
    <scope>NUCLEOTIDE SEQUENCE [LARGE SCALE GENOMIC DNA]</scope>
    <source>
        <strain evidence="8 9">2V75</strain>
    </source>
</reference>
<keyword evidence="2" id="KW-0175">Coiled coil</keyword>
<dbReference type="InterPro" id="IPR058627">
    <property type="entry name" value="MdtA-like_C"/>
</dbReference>
<comment type="similarity">
    <text evidence="1">Belongs to the membrane fusion protein (MFP) (TC 8.A.1) family.</text>
</comment>
<keyword evidence="9" id="KW-1185">Reference proteome</keyword>
<dbReference type="Pfam" id="PF25973">
    <property type="entry name" value="BSH_CzcB"/>
    <property type="match status" value="1"/>
</dbReference>
<feature type="signal peptide" evidence="3">
    <location>
        <begin position="1"/>
        <end position="19"/>
    </location>
</feature>
<dbReference type="InterPro" id="IPR006143">
    <property type="entry name" value="RND_pump_MFP"/>
</dbReference>
<dbReference type="RefSeq" id="WP_252740760.1">
    <property type="nucleotide sequence ID" value="NZ_JAMXIB010000003.1"/>
</dbReference>
<evidence type="ECO:0000256" key="3">
    <source>
        <dbReference type="SAM" id="SignalP"/>
    </source>
</evidence>
<accession>A0ABT1AWF0</accession>
<evidence type="ECO:0000259" key="5">
    <source>
        <dbReference type="Pfam" id="PF25954"/>
    </source>
</evidence>
<dbReference type="Pfam" id="PF25954">
    <property type="entry name" value="Beta-barrel_RND_2"/>
    <property type="match status" value="1"/>
</dbReference>
<dbReference type="Pfam" id="PF25893">
    <property type="entry name" value="HH_CzcB"/>
    <property type="match status" value="1"/>
</dbReference>
<evidence type="ECO:0000313" key="9">
    <source>
        <dbReference type="Proteomes" id="UP001206312"/>
    </source>
</evidence>
<dbReference type="InterPro" id="IPR058648">
    <property type="entry name" value="HH_CzcB-like"/>
</dbReference>
<comment type="caution">
    <text evidence="8">The sequence shown here is derived from an EMBL/GenBank/DDBJ whole genome shotgun (WGS) entry which is preliminary data.</text>
</comment>
<evidence type="ECO:0000259" key="7">
    <source>
        <dbReference type="Pfam" id="PF25973"/>
    </source>
</evidence>
<feature type="domain" description="Multidrug resistance protein MdtA-like C-terminal permuted SH3" evidence="6">
    <location>
        <begin position="313"/>
        <end position="378"/>
    </location>
</feature>
<dbReference type="Gene3D" id="2.40.420.20">
    <property type="match status" value="1"/>
</dbReference>